<dbReference type="InterPro" id="IPR002190">
    <property type="entry name" value="MHD_dom"/>
</dbReference>
<sequence length="236" mass="26818">MSQRRKNKARYIESDESEYEDNTRSQSRSLTGRDVEKLAGQVCNMLLVGEMKKIPAKSADIRSIIQKKTKSSFENVMGRAGEIMQQVFGYEIKCVKGNSYILVNSMSATLLKFQQLSKKEEAEWGVLIVTLIAIFMCEGTMNAAQLEAYLGTLGIDMATKGKTMLKDFVRKKYLDTSMEGSSDPPTLMYQWGDRAHAEISKGDLLELVCKVYGNVMKPSMWTYQWKLINDNKEKEQ</sequence>
<dbReference type="PANTHER" id="PTHR11736:SF14">
    <property type="entry name" value="NSE3 HOMOLOG, SMC5-SMC6 COMPLEX COMPONENT"/>
    <property type="match status" value="1"/>
</dbReference>
<protein>
    <submittedName>
        <fullName evidence="4">Non-structural maintenance of chromosomes element 3</fullName>
    </submittedName>
</protein>
<dbReference type="InterPro" id="IPR037445">
    <property type="entry name" value="MAGE"/>
</dbReference>
<feature type="domain" description="MAGE" evidence="3">
    <location>
        <begin position="35"/>
        <end position="213"/>
    </location>
</feature>
<evidence type="ECO:0000259" key="2">
    <source>
        <dbReference type="PROSITE" id="PS50835"/>
    </source>
</evidence>
<accession>A0A8J5D3D4</accession>
<comment type="caution">
    <text evidence="4">The sequence shown here is derived from an EMBL/GenBank/DDBJ whole genome shotgun (WGS) entry which is preliminary data.</text>
</comment>
<evidence type="ECO:0000313" key="5">
    <source>
        <dbReference type="Proteomes" id="UP000770661"/>
    </source>
</evidence>
<evidence type="ECO:0000256" key="1">
    <source>
        <dbReference type="SAM" id="MobiDB-lite"/>
    </source>
</evidence>
<dbReference type="Proteomes" id="UP000770661">
    <property type="component" value="Unassembled WGS sequence"/>
</dbReference>
<dbReference type="EMBL" id="JACEEZ010003598">
    <property type="protein sequence ID" value="KAG0727245.1"/>
    <property type="molecule type" value="Genomic_DNA"/>
</dbReference>
<evidence type="ECO:0000313" key="4">
    <source>
        <dbReference type="EMBL" id="KAG0727245.1"/>
    </source>
</evidence>
<dbReference type="GO" id="GO:0005634">
    <property type="term" value="C:nucleus"/>
    <property type="evidence" value="ECO:0007669"/>
    <property type="project" value="TreeGrafter"/>
</dbReference>
<proteinExistence type="predicted"/>
<keyword evidence="5" id="KW-1185">Reference proteome</keyword>
<name>A0A8J5D3D4_CHIOP</name>
<dbReference type="PROSITE" id="PS50835">
    <property type="entry name" value="IG_LIKE"/>
    <property type="match status" value="1"/>
</dbReference>
<dbReference type="SMART" id="SM01373">
    <property type="entry name" value="MAGE"/>
    <property type="match status" value="1"/>
</dbReference>
<dbReference type="InterPro" id="IPR041899">
    <property type="entry name" value="MAGE_WH2"/>
</dbReference>
<gene>
    <name evidence="4" type="primary">NSMCE3</name>
    <name evidence="4" type="ORF">GWK47_035041</name>
</gene>
<feature type="domain" description="Ig-like" evidence="2">
    <location>
        <begin position="184"/>
        <end position="236"/>
    </location>
</feature>
<evidence type="ECO:0000259" key="3">
    <source>
        <dbReference type="PROSITE" id="PS50838"/>
    </source>
</evidence>
<dbReference type="InterPro" id="IPR007110">
    <property type="entry name" value="Ig-like_dom"/>
</dbReference>
<feature type="region of interest" description="Disordered" evidence="1">
    <location>
        <begin position="1"/>
        <end position="31"/>
    </location>
</feature>
<dbReference type="Pfam" id="PF01454">
    <property type="entry name" value="MAGE"/>
    <property type="match status" value="1"/>
</dbReference>
<dbReference type="Gene3D" id="1.10.10.1210">
    <property type="entry name" value="MAGE homology domain, winged helix WH2 motif"/>
    <property type="match status" value="1"/>
</dbReference>
<dbReference type="AlphaFoldDB" id="A0A8J5D3D4"/>
<organism evidence="4 5">
    <name type="scientific">Chionoecetes opilio</name>
    <name type="common">Atlantic snow crab</name>
    <name type="synonym">Cancer opilio</name>
    <dbReference type="NCBI Taxonomy" id="41210"/>
    <lineage>
        <taxon>Eukaryota</taxon>
        <taxon>Metazoa</taxon>
        <taxon>Ecdysozoa</taxon>
        <taxon>Arthropoda</taxon>
        <taxon>Crustacea</taxon>
        <taxon>Multicrustacea</taxon>
        <taxon>Malacostraca</taxon>
        <taxon>Eumalacostraca</taxon>
        <taxon>Eucarida</taxon>
        <taxon>Decapoda</taxon>
        <taxon>Pleocyemata</taxon>
        <taxon>Brachyura</taxon>
        <taxon>Eubrachyura</taxon>
        <taxon>Majoidea</taxon>
        <taxon>Majidae</taxon>
        <taxon>Chionoecetes</taxon>
    </lineage>
</organism>
<dbReference type="InterPro" id="IPR041898">
    <property type="entry name" value="MAGE_WH1"/>
</dbReference>
<dbReference type="Gene3D" id="1.10.10.1200">
    <property type="entry name" value="MAGE homology domain, winged helix WH1 motif"/>
    <property type="match status" value="1"/>
</dbReference>
<dbReference type="OrthoDB" id="205198at2759"/>
<dbReference type="PANTHER" id="PTHR11736">
    <property type="entry name" value="MELANOMA-ASSOCIATED ANTIGEN MAGE ANTIGEN"/>
    <property type="match status" value="1"/>
</dbReference>
<dbReference type="PROSITE" id="PS50838">
    <property type="entry name" value="MAGE"/>
    <property type="match status" value="1"/>
</dbReference>
<reference evidence="4" key="1">
    <citation type="submission" date="2020-07" db="EMBL/GenBank/DDBJ databases">
        <title>The High-quality genome of the commercially important snow crab, Chionoecetes opilio.</title>
        <authorList>
            <person name="Jeong J.-H."/>
            <person name="Ryu S."/>
        </authorList>
    </citation>
    <scope>NUCLEOTIDE SEQUENCE</scope>
    <source>
        <strain evidence="4">MADBK_172401_WGS</strain>
        <tissue evidence="4">Digestive gland</tissue>
    </source>
</reference>